<dbReference type="PANTHER" id="PTHR11712">
    <property type="entry name" value="POLYKETIDE SYNTHASE-RELATED"/>
    <property type="match status" value="1"/>
</dbReference>
<dbReference type="EMBL" id="JAIS01000026">
    <property type="protein sequence ID" value="KLE02395.1"/>
    <property type="molecule type" value="Genomic_DNA"/>
</dbReference>
<evidence type="ECO:0000256" key="5">
    <source>
        <dbReference type="ARBA" id="ARBA00022516"/>
    </source>
</evidence>
<keyword evidence="6 11" id="KW-0808">Transferase</keyword>
<dbReference type="NCBIfam" id="TIGR03150">
    <property type="entry name" value="fabF"/>
    <property type="match status" value="1"/>
</dbReference>
<comment type="caution">
    <text evidence="15">The sequence shown here is derived from an EMBL/GenBank/DDBJ whole genome shotgun (WGS) entry which is preliminary data.</text>
</comment>
<evidence type="ECO:0000256" key="8">
    <source>
        <dbReference type="ARBA" id="ARBA00023098"/>
    </source>
</evidence>
<evidence type="ECO:0000256" key="1">
    <source>
        <dbReference type="ARBA" id="ARBA00005194"/>
    </source>
</evidence>
<dbReference type="InterPro" id="IPR020841">
    <property type="entry name" value="PKS_Beta-ketoAc_synthase_dom"/>
</dbReference>
<comment type="catalytic activity">
    <reaction evidence="11">
        <text>(9Z)-hexadecenoyl-[ACP] + malonyl-[ACP] + H(+) = 3-oxo-(11Z)-octadecenoyl-[ACP] + holo-[ACP] + CO2</text>
        <dbReference type="Rhea" id="RHEA:55040"/>
        <dbReference type="Rhea" id="RHEA-COMP:9623"/>
        <dbReference type="Rhea" id="RHEA-COMP:9685"/>
        <dbReference type="Rhea" id="RHEA-COMP:10800"/>
        <dbReference type="Rhea" id="RHEA-COMP:14074"/>
        <dbReference type="ChEBI" id="CHEBI:15378"/>
        <dbReference type="ChEBI" id="CHEBI:16526"/>
        <dbReference type="ChEBI" id="CHEBI:64479"/>
        <dbReference type="ChEBI" id="CHEBI:78449"/>
        <dbReference type="ChEBI" id="CHEBI:83989"/>
        <dbReference type="ChEBI" id="CHEBI:138538"/>
        <dbReference type="EC" id="2.3.1.179"/>
    </reaction>
</comment>
<proteinExistence type="inferred from homology"/>
<sequence>MKRIVITGLGTINSTGHNVKESFEAVTNGVCGIDTITLFDASEFPVQIAGEVKNFDPETVMDKKEVKKADRFIQLGIKAALEAMIDSGYVTQEDKKVDSSIADRFGIISGSGIGGLSTIEKNSVTCENRGPKKISPFFIPSSLANMLSGFISIEHNLKGPSLGHVTACAASTHALNDAVKTIVLGGADRILVVGAESAVCGAGVGGFAAMKALSTRNDNPKKSSRPFDIDRDGFVMGEGAGALVVETLESALARNAKIYCEIIGFGESGDANHITSPVIDGPLRAMKAAFEMAKNITGEYPKIDYINVHGTSTPVGDKNETSAIKELFGGKEKCPPVSSTKGQIGHCLGAAGAIEAVFAIKALDEGIIPPTINVENQDPECDLDVVPNVARKLELTTVMSNNFGFGGTNGSVIFKKYTK</sequence>
<feature type="domain" description="Ketosynthase family 3 (KS3)" evidence="14">
    <location>
        <begin position="1"/>
        <end position="416"/>
    </location>
</feature>
<evidence type="ECO:0000256" key="3">
    <source>
        <dbReference type="ARBA" id="ARBA00012356"/>
    </source>
</evidence>
<dbReference type="GO" id="GO:0006633">
    <property type="term" value="P:fatty acid biosynthetic process"/>
    <property type="evidence" value="ECO:0007669"/>
    <property type="project" value="UniProtKB-UniRule"/>
</dbReference>
<gene>
    <name evidence="15" type="ORF">AF76_01955</name>
</gene>
<dbReference type="Gene3D" id="3.40.47.10">
    <property type="match status" value="1"/>
</dbReference>
<evidence type="ECO:0000256" key="6">
    <source>
        <dbReference type="ARBA" id="ARBA00022679"/>
    </source>
</evidence>
<dbReference type="GO" id="GO:0004315">
    <property type="term" value="F:3-oxoacyl-[acyl-carrier-protein] synthase activity"/>
    <property type="evidence" value="ECO:0007669"/>
    <property type="project" value="UniProtKB-UniRule"/>
</dbReference>
<evidence type="ECO:0000256" key="4">
    <source>
        <dbReference type="ARBA" id="ARBA00014657"/>
    </source>
</evidence>
<evidence type="ECO:0000256" key="9">
    <source>
        <dbReference type="ARBA" id="ARBA00023160"/>
    </source>
</evidence>
<evidence type="ECO:0000256" key="13">
    <source>
        <dbReference type="RuleBase" id="RU003694"/>
    </source>
</evidence>
<keyword evidence="9 11" id="KW-0275">Fatty acid biosynthesis</keyword>
<comment type="similarity">
    <text evidence="2 11 13">Belongs to the thiolase-like superfamily. Beta-ketoacyl-ACP synthases family.</text>
</comment>
<evidence type="ECO:0000259" key="14">
    <source>
        <dbReference type="PROSITE" id="PS52004"/>
    </source>
</evidence>
<dbReference type="InterPro" id="IPR014030">
    <property type="entry name" value="Ketoacyl_synth_N"/>
</dbReference>
<keyword evidence="8" id="KW-0443">Lipid metabolism</keyword>
<comment type="pathway">
    <text evidence="1 11">Lipid metabolism; fatty acid biosynthesis.</text>
</comment>
<dbReference type="NCBIfam" id="NF005589">
    <property type="entry name" value="PRK07314.1"/>
    <property type="match status" value="1"/>
</dbReference>
<dbReference type="Pfam" id="PF00109">
    <property type="entry name" value="ketoacyl-synt"/>
    <property type="match status" value="1"/>
</dbReference>
<evidence type="ECO:0000313" key="16">
    <source>
        <dbReference type="Proteomes" id="UP000035526"/>
    </source>
</evidence>
<dbReference type="Pfam" id="PF02801">
    <property type="entry name" value="Ketoacyl-synt_C"/>
    <property type="match status" value="1"/>
</dbReference>
<feature type="active site" description="For beta-ketoacyl synthase activity" evidence="12">
    <location>
        <position position="168"/>
    </location>
</feature>
<dbReference type="EC" id="2.3.1.179" evidence="3 11"/>
<evidence type="ECO:0000256" key="11">
    <source>
        <dbReference type="PIRNR" id="PIRNR000447"/>
    </source>
</evidence>
<name>A0A837J7K2_9BACT</name>
<keyword evidence="10 11" id="KW-0012">Acyltransferase</keyword>
<dbReference type="PANTHER" id="PTHR11712:SF336">
    <property type="entry name" value="3-OXOACYL-[ACYL-CARRIER-PROTEIN] SYNTHASE, MITOCHONDRIAL"/>
    <property type="match status" value="1"/>
</dbReference>
<evidence type="ECO:0000313" key="15">
    <source>
        <dbReference type="EMBL" id="KLE02395.1"/>
    </source>
</evidence>
<evidence type="ECO:0000256" key="2">
    <source>
        <dbReference type="ARBA" id="ARBA00008467"/>
    </source>
</evidence>
<dbReference type="InterPro" id="IPR000794">
    <property type="entry name" value="Beta-ketoacyl_synthase"/>
</dbReference>
<dbReference type="PIRSF" id="PIRSF000447">
    <property type="entry name" value="KAS_II"/>
    <property type="match status" value="1"/>
</dbReference>
<dbReference type="FunFam" id="3.40.47.10:FF:000018">
    <property type="entry name" value="3-oxoacyl-[acyl-carrier-protein] synthase 2"/>
    <property type="match status" value="1"/>
</dbReference>
<organism evidence="15 16">
    <name type="scientific">Aliarcobacter butzleri L351</name>
    <dbReference type="NCBI Taxonomy" id="1447259"/>
    <lineage>
        <taxon>Bacteria</taxon>
        <taxon>Pseudomonadati</taxon>
        <taxon>Campylobacterota</taxon>
        <taxon>Epsilonproteobacteria</taxon>
        <taxon>Campylobacterales</taxon>
        <taxon>Arcobacteraceae</taxon>
        <taxon>Aliarcobacter</taxon>
    </lineage>
</organism>
<dbReference type="InterPro" id="IPR017568">
    <property type="entry name" value="3-oxoacyl-ACP_synth-2"/>
</dbReference>
<accession>A0A837J7K2</accession>
<dbReference type="CDD" id="cd00834">
    <property type="entry name" value="KAS_I_II"/>
    <property type="match status" value="1"/>
</dbReference>
<dbReference type="InterPro" id="IPR016039">
    <property type="entry name" value="Thiolase-like"/>
</dbReference>
<dbReference type="PROSITE" id="PS52004">
    <property type="entry name" value="KS3_2"/>
    <property type="match status" value="1"/>
</dbReference>
<reference evidence="15 16" key="1">
    <citation type="submission" date="2014-01" db="EMBL/GenBank/DDBJ databases">
        <title>Development of a Comparative Genomic Fingerprinting Assay for High Resolution Genotyping of Arcobacter butzleri.</title>
        <authorList>
            <person name="Webb A.L."/>
            <person name="Inglis G.D."/>
            <person name="Kruczkiewicz P."/>
            <person name="Selinger L.B."/>
            <person name="Taboada E.N."/>
        </authorList>
    </citation>
    <scope>NUCLEOTIDE SEQUENCE [LARGE SCALE GENOMIC DNA]</scope>
    <source>
        <strain evidence="15 16">L351</strain>
    </source>
</reference>
<dbReference type="NCBIfam" id="NF006274">
    <property type="entry name" value="PRK08439.1"/>
    <property type="match status" value="1"/>
</dbReference>
<evidence type="ECO:0000256" key="10">
    <source>
        <dbReference type="ARBA" id="ARBA00023315"/>
    </source>
</evidence>
<comment type="function">
    <text evidence="11">Involved in the type II fatty acid elongation cycle. Catalyzes the elongation of a wide range of acyl-ACP by the addition of two carbons from malonyl-ACP to an acyl acceptor. Can efficiently catalyze the conversion of palmitoleoyl-ACP (cis-hexadec-9-enoyl-ACP) to cis-vaccenoyl-ACP (cis-octadec-11-enoyl-ACP), an essential step in the thermal regulation of fatty acid composition.</text>
</comment>
<evidence type="ECO:0000256" key="7">
    <source>
        <dbReference type="ARBA" id="ARBA00022832"/>
    </source>
</evidence>
<keyword evidence="7" id="KW-0276">Fatty acid metabolism</keyword>
<comment type="catalytic activity">
    <reaction evidence="11">
        <text>a fatty acyl-[ACP] + malonyl-[ACP] + H(+) = a 3-oxoacyl-[ACP] + holo-[ACP] + CO2</text>
        <dbReference type="Rhea" id="RHEA:22836"/>
        <dbReference type="Rhea" id="RHEA-COMP:9623"/>
        <dbReference type="Rhea" id="RHEA-COMP:9685"/>
        <dbReference type="Rhea" id="RHEA-COMP:9916"/>
        <dbReference type="Rhea" id="RHEA-COMP:14125"/>
        <dbReference type="ChEBI" id="CHEBI:15378"/>
        <dbReference type="ChEBI" id="CHEBI:16526"/>
        <dbReference type="ChEBI" id="CHEBI:64479"/>
        <dbReference type="ChEBI" id="CHEBI:78449"/>
        <dbReference type="ChEBI" id="CHEBI:78776"/>
        <dbReference type="ChEBI" id="CHEBI:138651"/>
    </reaction>
</comment>
<dbReference type="RefSeq" id="WP_046991156.1">
    <property type="nucleotide sequence ID" value="NZ_JAIS01000026.1"/>
</dbReference>
<dbReference type="SUPFAM" id="SSF53901">
    <property type="entry name" value="Thiolase-like"/>
    <property type="match status" value="2"/>
</dbReference>
<dbReference type="GO" id="GO:0005829">
    <property type="term" value="C:cytosol"/>
    <property type="evidence" value="ECO:0007669"/>
    <property type="project" value="TreeGrafter"/>
</dbReference>
<evidence type="ECO:0000256" key="12">
    <source>
        <dbReference type="PIRSR" id="PIRSR000447-1"/>
    </source>
</evidence>
<dbReference type="UniPathway" id="UPA00094"/>
<keyword evidence="5 11" id="KW-0444">Lipid biosynthesis</keyword>
<dbReference type="Proteomes" id="UP000035526">
    <property type="component" value="Unassembled WGS sequence"/>
</dbReference>
<dbReference type="InterPro" id="IPR014031">
    <property type="entry name" value="Ketoacyl_synth_C"/>
</dbReference>
<dbReference type="SMART" id="SM00825">
    <property type="entry name" value="PKS_KS"/>
    <property type="match status" value="1"/>
</dbReference>
<protein>
    <recommendedName>
        <fullName evidence="4 11">3-oxoacyl-[acyl-carrier-protein] synthase 2</fullName>
        <ecNumber evidence="3 11">2.3.1.179</ecNumber>
    </recommendedName>
</protein>
<dbReference type="AlphaFoldDB" id="A0A837J7K2"/>